<dbReference type="SUPFAM" id="SSF53474">
    <property type="entry name" value="alpha/beta-Hydrolases"/>
    <property type="match status" value="1"/>
</dbReference>
<evidence type="ECO:0000256" key="3">
    <source>
        <dbReference type="ARBA" id="ARBA00022640"/>
    </source>
</evidence>
<protein>
    <submittedName>
        <fullName evidence="10">Lipase protein</fullName>
    </submittedName>
</protein>
<dbReference type="SMR" id="A0A812VUF9"/>
<dbReference type="PANTHER" id="PTHR31403:SF11">
    <property type="entry name" value="OS12G0614500 PROTEIN"/>
    <property type="match status" value="1"/>
</dbReference>
<dbReference type="Gene3D" id="3.40.50.1820">
    <property type="entry name" value="alpha/beta hydrolase"/>
    <property type="match status" value="1"/>
</dbReference>
<evidence type="ECO:0000256" key="1">
    <source>
        <dbReference type="ARBA" id="ARBA00004229"/>
    </source>
</evidence>
<dbReference type="PANTHER" id="PTHR31403">
    <property type="entry name" value="PHOSPHOLIPASE A1-IBETA2, CHLOROPLASTIC"/>
    <property type="match status" value="1"/>
</dbReference>
<dbReference type="InterPro" id="IPR029058">
    <property type="entry name" value="AB_hydrolase_fold"/>
</dbReference>
<dbReference type="Proteomes" id="UP000649617">
    <property type="component" value="Unassembled WGS sequence"/>
</dbReference>
<dbReference type="GO" id="GO:0004620">
    <property type="term" value="F:phospholipase activity"/>
    <property type="evidence" value="ECO:0007669"/>
    <property type="project" value="UniProtKB-ARBA"/>
</dbReference>
<dbReference type="GO" id="GO:0009507">
    <property type="term" value="C:chloroplast"/>
    <property type="evidence" value="ECO:0007669"/>
    <property type="project" value="UniProtKB-SubCell"/>
</dbReference>
<dbReference type="OrthoDB" id="424391at2759"/>
<keyword evidence="4" id="KW-0378">Hydrolase</keyword>
<accession>A0A812VUF9</accession>
<evidence type="ECO:0000256" key="2">
    <source>
        <dbReference type="ARBA" id="ARBA00022528"/>
    </source>
</evidence>
<keyword evidence="6" id="KW-0442">Lipid degradation</keyword>
<evidence type="ECO:0000313" key="11">
    <source>
        <dbReference type="Proteomes" id="UP000649617"/>
    </source>
</evidence>
<keyword evidence="8" id="KW-0732">Signal</keyword>
<evidence type="ECO:0000256" key="7">
    <source>
        <dbReference type="ARBA" id="ARBA00023098"/>
    </source>
</evidence>
<evidence type="ECO:0000313" key="10">
    <source>
        <dbReference type="EMBL" id="CAE7643237.1"/>
    </source>
</evidence>
<dbReference type="EMBL" id="CAJNIZ010042916">
    <property type="protein sequence ID" value="CAE7643237.1"/>
    <property type="molecule type" value="Genomic_DNA"/>
</dbReference>
<keyword evidence="7" id="KW-0443">Lipid metabolism</keyword>
<evidence type="ECO:0000256" key="6">
    <source>
        <dbReference type="ARBA" id="ARBA00022963"/>
    </source>
</evidence>
<feature type="signal peptide" evidence="8">
    <location>
        <begin position="1"/>
        <end position="28"/>
    </location>
</feature>
<evidence type="ECO:0000256" key="4">
    <source>
        <dbReference type="ARBA" id="ARBA00022801"/>
    </source>
</evidence>
<keyword evidence="5" id="KW-0809">Transit peptide</keyword>
<name>A0A812VUF9_SYMPI</name>
<feature type="domain" description="Fungal lipase-type" evidence="9">
    <location>
        <begin position="6"/>
        <end position="80"/>
    </location>
</feature>
<dbReference type="GO" id="GO:0016042">
    <property type="term" value="P:lipid catabolic process"/>
    <property type="evidence" value="ECO:0007669"/>
    <property type="project" value="UniProtKB-KW"/>
</dbReference>
<gene>
    <name evidence="10" type="primary">Lipase</name>
    <name evidence="10" type="ORF">SPIL2461_LOCUS17058</name>
</gene>
<reference evidence="10" key="1">
    <citation type="submission" date="2021-02" db="EMBL/GenBank/DDBJ databases">
        <authorList>
            <person name="Dougan E. K."/>
            <person name="Rhodes N."/>
            <person name="Thang M."/>
            <person name="Chan C."/>
        </authorList>
    </citation>
    <scope>NUCLEOTIDE SEQUENCE</scope>
</reference>
<comment type="caution">
    <text evidence="10">The sequence shown here is derived from an EMBL/GenBank/DDBJ whole genome shotgun (WGS) entry which is preliminary data.</text>
</comment>
<keyword evidence="2" id="KW-0150">Chloroplast</keyword>
<dbReference type="Pfam" id="PF01764">
    <property type="entry name" value="Lipase_3"/>
    <property type="match status" value="1"/>
</dbReference>
<dbReference type="InterPro" id="IPR002921">
    <property type="entry name" value="Fungal_lipase-type"/>
</dbReference>
<keyword evidence="11" id="KW-1185">Reference proteome</keyword>
<evidence type="ECO:0000256" key="8">
    <source>
        <dbReference type="SAM" id="SignalP"/>
    </source>
</evidence>
<keyword evidence="3" id="KW-0934">Plastid</keyword>
<evidence type="ECO:0000259" key="9">
    <source>
        <dbReference type="Pfam" id="PF01764"/>
    </source>
</evidence>
<evidence type="ECO:0000256" key="5">
    <source>
        <dbReference type="ARBA" id="ARBA00022946"/>
    </source>
</evidence>
<feature type="chain" id="PRO_5032276386" evidence="8">
    <location>
        <begin position="29"/>
        <end position="186"/>
    </location>
</feature>
<sequence length="186" mass="20217">MARNCILVFTGHSLGAALAIMAATMAEAESWPRVPDAVVAFAAPRVGDEGLSQWWESRNLCKKLLRVSVYNDVITYMPFMEPLQLMDSLNYCFQNVMSCVGQLASGPKSLHPSERWTHVCPSSELFVPGAVKGVNAEMQDFSLLGGALAHFIGNALFGYSFGVLPLGLHTALSSRQTPSLPNERTI</sequence>
<proteinExistence type="predicted"/>
<comment type="subcellular location">
    <subcellularLocation>
        <location evidence="1">Plastid</location>
        <location evidence="1">Chloroplast</location>
    </subcellularLocation>
</comment>
<dbReference type="AlphaFoldDB" id="A0A812VUF9"/>
<organism evidence="10 11">
    <name type="scientific">Symbiodinium pilosum</name>
    <name type="common">Dinoflagellate</name>
    <dbReference type="NCBI Taxonomy" id="2952"/>
    <lineage>
        <taxon>Eukaryota</taxon>
        <taxon>Sar</taxon>
        <taxon>Alveolata</taxon>
        <taxon>Dinophyceae</taxon>
        <taxon>Suessiales</taxon>
        <taxon>Symbiodiniaceae</taxon>
        <taxon>Symbiodinium</taxon>
    </lineage>
</organism>